<keyword evidence="2" id="KW-0808">Transferase</keyword>
<accession>A0ABY5YD13</accession>
<sequence length="118" mass="13594">MKNIGIPKIAIFMYSMAGGGAERVMSYLLPYLKNKGHEVVLVLMNDTFDYDIPQDIPVHFIEKSRGDEPGIFKFLKLPWLAWKYAKLLKRESITHSFSLLTETLLCKHYGKVVYKSPL</sequence>
<proteinExistence type="predicted"/>
<organism evidence="2 3">
    <name type="scientific">Maribacter litopenaei</name>
    <dbReference type="NCBI Taxonomy" id="2976127"/>
    <lineage>
        <taxon>Bacteria</taxon>
        <taxon>Pseudomonadati</taxon>
        <taxon>Bacteroidota</taxon>
        <taxon>Flavobacteriia</taxon>
        <taxon>Flavobacteriales</taxon>
        <taxon>Flavobacteriaceae</taxon>
        <taxon>Maribacter</taxon>
    </lineage>
</organism>
<gene>
    <name evidence="2" type="ORF">NYZ99_07290</name>
</gene>
<dbReference type="GO" id="GO:0016757">
    <property type="term" value="F:glycosyltransferase activity"/>
    <property type="evidence" value="ECO:0007669"/>
    <property type="project" value="UniProtKB-KW"/>
</dbReference>
<evidence type="ECO:0000313" key="3">
    <source>
        <dbReference type="Proteomes" id="UP001059209"/>
    </source>
</evidence>
<dbReference type="RefSeq" id="WP_260574640.1">
    <property type="nucleotide sequence ID" value="NZ_CP104205.1"/>
</dbReference>
<dbReference type="EC" id="2.4.-.-" evidence="2"/>
<dbReference type="SUPFAM" id="SSF53756">
    <property type="entry name" value="UDP-Glycosyltransferase/glycogen phosphorylase"/>
    <property type="match status" value="1"/>
</dbReference>
<keyword evidence="2" id="KW-0328">Glycosyltransferase</keyword>
<dbReference type="Gene3D" id="3.40.50.2000">
    <property type="entry name" value="Glycogen Phosphorylase B"/>
    <property type="match status" value="1"/>
</dbReference>
<evidence type="ECO:0000259" key="1">
    <source>
        <dbReference type="Pfam" id="PF13439"/>
    </source>
</evidence>
<dbReference type="Proteomes" id="UP001059209">
    <property type="component" value="Chromosome"/>
</dbReference>
<dbReference type="EMBL" id="CP104205">
    <property type="protein sequence ID" value="UWX56099.1"/>
    <property type="molecule type" value="Genomic_DNA"/>
</dbReference>
<feature type="domain" description="Glycosyltransferase subfamily 4-like N-terminal" evidence="1">
    <location>
        <begin position="19"/>
        <end position="93"/>
    </location>
</feature>
<evidence type="ECO:0000313" key="2">
    <source>
        <dbReference type="EMBL" id="UWX56099.1"/>
    </source>
</evidence>
<reference evidence="2" key="1">
    <citation type="submission" date="2022-09" db="EMBL/GenBank/DDBJ databases">
        <title>Maribacter litopenaei sp. nov., isolated from the intestinal tract of the Pacific White Shrimp, Litopenaeus vannamei.</title>
        <authorList>
            <person name="Kim S.Y."/>
            <person name="Hwang C.Y."/>
        </authorList>
    </citation>
    <scope>NUCLEOTIDE SEQUENCE</scope>
    <source>
        <strain evidence="2">HL-LV01</strain>
    </source>
</reference>
<dbReference type="InterPro" id="IPR028098">
    <property type="entry name" value="Glyco_trans_4-like_N"/>
</dbReference>
<protein>
    <submittedName>
        <fullName evidence="2">Glycosyltransferase</fullName>
        <ecNumber evidence="2">2.4.-.-</ecNumber>
    </submittedName>
</protein>
<dbReference type="Pfam" id="PF13439">
    <property type="entry name" value="Glyco_transf_4"/>
    <property type="match status" value="1"/>
</dbReference>
<keyword evidence="3" id="KW-1185">Reference proteome</keyword>
<name>A0ABY5YD13_9FLAO</name>